<evidence type="ECO:0000256" key="18">
    <source>
        <dbReference type="HAMAP-Rule" id="MF_01966"/>
    </source>
</evidence>
<comment type="function">
    <text evidence="14 19">Bifunctional enzyme that catalyzes the epimerization of the S- and R-forms of NAD(P)HX and the dehydration of the S-form of NAD(P)HX at the expense of ADP, which is converted to AMP. This allows the repair of both epimers of NAD(P)HX, a damaged form of NAD(P)H that is a result of enzymatic or heat-dependent hydration.</text>
</comment>
<evidence type="ECO:0000256" key="8">
    <source>
        <dbReference type="ARBA" id="ARBA00022857"/>
    </source>
</evidence>
<dbReference type="NCBIfam" id="TIGR00197">
    <property type="entry name" value="yjeF_nterm"/>
    <property type="match status" value="1"/>
</dbReference>
<reference evidence="22" key="1">
    <citation type="submission" date="2019-11" db="EMBL/GenBank/DDBJ databases">
        <authorList>
            <person name="Feng L."/>
        </authorList>
    </citation>
    <scope>NUCLEOTIDE SEQUENCE</scope>
    <source>
        <strain evidence="22">AcaccaeLFYP115</strain>
    </source>
</reference>
<dbReference type="PANTHER" id="PTHR12592:SF0">
    <property type="entry name" value="ATP-DEPENDENT (S)-NAD(P)H-HYDRATE DEHYDRATASE"/>
    <property type="match status" value="1"/>
</dbReference>
<feature type="domain" description="YjeF N-terminal" evidence="21">
    <location>
        <begin position="10"/>
        <end position="210"/>
    </location>
</feature>
<dbReference type="InterPro" id="IPR030677">
    <property type="entry name" value="Nnr"/>
</dbReference>
<organism evidence="22">
    <name type="scientific">Anaerostipes caccae</name>
    <dbReference type="NCBI Taxonomy" id="105841"/>
    <lineage>
        <taxon>Bacteria</taxon>
        <taxon>Bacillati</taxon>
        <taxon>Bacillota</taxon>
        <taxon>Clostridia</taxon>
        <taxon>Lachnospirales</taxon>
        <taxon>Lachnospiraceae</taxon>
        <taxon>Anaerostipes</taxon>
    </lineage>
</organism>
<comment type="catalytic activity">
    <reaction evidence="1 18 19">
        <text>(6R)-NADHX = (6S)-NADHX</text>
        <dbReference type="Rhea" id="RHEA:32215"/>
        <dbReference type="ChEBI" id="CHEBI:64074"/>
        <dbReference type="ChEBI" id="CHEBI:64075"/>
        <dbReference type="EC" id="5.1.99.6"/>
    </reaction>
</comment>
<feature type="binding site" evidence="17">
    <location>
        <position position="361"/>
    </location>
    <ligand>
        <name>(6S)-NADPHX</name>
        <dbReference type="ChEBI" id="CHEBI:64076"/>
    </ligand>
</feature>
<feature type="binding site" evidence="17">
    <location>
        <position position="311"/>
    </location>
    <ligand>
        <name>(6S)-NADPHX</name>
        <dbReference type="ChEBI" id="CHEBI:64076"/>
    </ligand>
</feature>
<evidence type="ECO:0000256" key="11">
    <source>
        <dbReference type="ARBA" id="ARBA00023235"/>
    </source>
</evidence>
<keyword evidence="5 18" id="KW-0479">Metal-binding</keyword>
<feature type="binding site" evidence="18">
    <location>
        <position position="156"/>
    </location>
    <ligand>
        <name>K(+)</name>
        <dbReference type="ChEBI" id="CHEBI:29103"/>
    </ligand>
</feature>
<evidence type="ECO:0000256" key="9">
    <source>
        <dbReference type="ARBA" id="ARBA00022958"/>
    </source>
</evidence>
<evidence type="ECO:0000256" key="14">
    <source>
        <dbReference type="ARBA" id="ARBA00025153"/>
    </source>
</evidence>
<feature type="binding site" evidence="17">
    <location>
        <position position="427"/>
    </location>
    <ligand>
        <name>AMP</name>
        <dbReference type="ChEBI" id="CHEBI:456215"/>
    </ligand>
</feature>
<evidence type="ECO:0000259" key="21">
    <source>
        <dbReference type="PROSITE" id="PS51385"/>
    </source>
</evidence>
<keyword evidence="10 17" id="KW-0520">NAD</keyword>
<dbReference type="SUPFAM" id="SSF53613">
    <property type="entry name" value="Ribokinase-like"/>
    <property type="match status" value="1"/>
</dbReference>
<dbReference type="AlphaFoldDB" id="A0A6N2SU88"/>
<comment type="similarity">
    <text evidence="3 19">In the N-terminal section; belongs to the NnrE/AIBP family.</text>
</comment>
<dbReference type="InterPro" id="IPR017953">
    <property type="entry name" value="Carbohydrate_kinase_pred_CS"/>
</dbReference>
<keyword evidence="12 17" id="KW-0456">Lyase</keyword>
<gene>
    <name evidence="22" type="primary">nnr</name>
    <name evidence="17" type="synonym">nnrD</name>
    <name evidence="18" type="synonym">nnrE</name>
    <name evidence="22" type="ORF">ACLFYP115_01133</name>
</gene>
<comment type="similarity">
    <text evidence="4 19">In the C-terminal section; belongs to the NnrD/CARKD family.</text>
</comment>
<name>A0A6N2SU88_9FIRM</name>
<dbReference type="HAMAP" id="MF_01965">
    <property type="entry name" value="NADHX_dehydratase"/>
    <property type="match status" value="1"/>
</dbReference>
<dbReference type="Gene3D" id="3.40.1190.20">
    <property type="match status" value="1"/>
</dbReference>
<accession>A0A6N2SU88</accession>
<feature type="domain" description="YjeF C-terminal" evidence="20">
    <location>
        <begin position="217"/>
        <end position="487"/>
    </location>
</feature>
<dbReference type="PIRSF" id="PIRSF017184">
    <property type="entry name" value="Nnr"/>
    <property type="match status" value="1"/>
</dbReference>
<feature type="binding site" evidence="18">
    <location>
        <begin position="58"/>
        <end position="62"/>
    </location>
    <ligand>
        <name>(6S)-NADPHX</name>
        <dbReference type="ChEBI" id="CHEBI:64076"/>
    </ligand>
</feature>
<dbReference type="Pfam" id="PF03853">
    <property type="entry name" value="YjeF_N"/>
    <property type="match status" value="1"/>
</dbReference>
<evidence type="ECO:0000256" key="6">
    <source>
        <dbReference type="ARBA" id="ARBA00022741"/>
    </source>
</evidence>
<dbReference type="Pfam" id="PF01256">
    <property type="entry name" value="Carb_kinase"/>
    <property type="match status" value="1"/>
</dbReference>
<dbReference type="EMBL" id="CACRSQ010000003">
    <property type="protein sequence ID" value="VYS97117.1"/>
    <property type="molecule type" value="Genomic_DNA"/>
</dbReference>
<feature type="binding site" evidence="18">
    <location>
        <begin position="124"/>
        <end position="130"/>
    </location>
    <ligand>
        <name>(6S)-NADPHX</name>
        <dbReference type="ChEBI" id="CHEBI:64076"/>
    </ligand>
</feature>
<evidence type="ECO:0000256" key="13">
    <source>
        <dbReference type="ARBA" id="ARBA00023268"/>
    </source>
</evidence>
<evidence type="ECO:0000256" key="1">
    <source>
        <dbReference type="ARBA" id="ARBA00000013"/>
    </source>
</evidence>
<dbReference type="GO" id="GO:0005524">
    <property type="term" value="F:ATP binding"/>
    <property type="evidence" value="ECO:0007669"/>
    <property type="project" value="UniProtKB-UniRule"/>
</dbReference>
<comment type="similarity">
    <text evidence="17">Belongs to the NnrD/CARKD family.</text>
</comment>
<dbReference type="NCBIfam" id="TIGR00196">
    <property type="entry name" value="yjeF_cterm"/>
    <property type="match status" value="1"/>
</dbReference>
<dbReference type="GO" id="GO:0046496">
    <property type="term" value="P:nicotinamide nucleotide metabolic process"/>
    <property type="evidence" value="ECO:0007669"/>
    <property type="project" value="UniProtKB-UniRule"/>
</dbReference>
<evidence type="ECO:0000256" key="7">
    <source>
        <dbReference type="ARBA" id="ARBA00022840"/>
    </source>
</evidence>
<comment type="function">
    <text evidence="17">Catalyzes the dehydration of the S-form of NAD(P)HX at the expense of ADP, which is converted to AMP. Together with NAD(P)HX epimerase, which catalyzes the epimerization of the S- and R-forms, the enzyme allows the repair of both epimers of NAD(P)HX, a damaged form of NAD(P)H that is a result of enzymatic or heat-dependent hydration.</text>
</comment>
<feature type="binding site" evidence="18">
    <location>
        <position position="59"/>
    </location>
    <ligand>
        <name>K(+)</name>
        <dbReference type="ChEBI" id="CHEBI:29103"/>
    </ligand>
</feature>
<feature type="binding site" evidence="17">
    <location>
        <position position="253"/>
    </location>
    <ligand>
        <name>(6S)-NADPHX</name>
        <dbReference type="ChEBI" id="CHEBI:64076"/>
    </ligand>
</feature>
<keyword evidence="8 17" id="KW-0521">NADP</keyword>
<feature type="binding site" evidence="17">
    <location>
        <position position="428"/>
    </location>
    <ligand>
        <name>(6S)-NADPHX</name>
        <dbReference type="ChEBI" id="CHEBI:64076"/>
    </ligand>
</feature>
<evidence type="ECO:0000259" key="20">
    <source>
        <dbReference type="PROSITE" id="PS51383"/>
    </source>
</evidence>
<keyword evidence="13" id="KW-0511">Multifunctional enzyme</keyword>
<dbReference type="InterPro" id="IPR000631">
    <property type="entry name" value="CARKD"/>
</dbReference>
<proteinExistence type="inferred from homology"/>
<dbReference type="PANTHER" id="PTHR12592">
    <property type="entry name" value="ATP-DEPENDENT (S)-NAD(P)H-HYDRATE DEHYDRATASE FAMILY MEMBER"/>
    <property type="match status" value="1"/>
</dbReference>
<dbReference type="GO" id="GO:0052855">
    <property type="term" value="F:ADP-dependent NAD(P)H-hydrate dehydratase activity"/>
    <property type="evidence" value="ECO:0007669"/>
    <property type="project" value="UniProtKB-UniRule"/>
</dbReference>
<dbReference type="EC" id="5.1.99.6" evidence="19"/>
<dbReference type="CDD" id="cd01171">
    <property type="entry name" value="YXKO-related"/>
    <property type="match status" value="1"/>
</dbReference>
<dbReference type="GO" id="GO:0052856">
    <property type="term" value="F:NAD(P)HX epimerase activity"/>
    <property type="evidence" value="ECO:0007669"/>
    <property type="project" value="UniProtKB-UniRule"/>
</dbReference>
<evidence type="ECO:0000256" key="17">
    <source>
        <dbReference type="HAMAP-Rule" id="MF_01965"/>
    </source>
</evidence>
<protein>
    <recommendedName>
        <fullName evidence="19">Bifunctional NAD(P)H-hydrate repair enzyme</fullName>
    </recommendedName>
    <alternativeName>
        <fullName evidence="19">Nicotinamide nucleotide repair protein</fullName>
    </alternativeName>
    <domain>
        <recommendedName>
            <fullName evidence="19">ADP-dependent (S)-NAD(P)H-hydrate dehydratase</fullName>
            <ecNumber evidence="19">4.2.1.136</ecNumber>
        </recommendedName>
        <alternativeName>
            <fullName evidence="19">ADP-dependent NAD(P)HX dehydratase</fullName>
        </alternativeName>
    </domain>
    <domain>
        <recommendedName>
            <fullName evidence="19">NAD(P)H-hydrate epimerase</fullName>
            <ecNumber evidence="19">5.1.99.6</ecNumber>
        </recommendedName>
    </domain>
</protein>
<comment type="cofactor">
    <cofactor evidence="17">
        <name>Mg(2+)</name>
        <dbReference type="ChEBI" id="CHEBI:18420"/>
    </cofactor>
</comment>
<dbReference type="PROSITE" id="PS51383">
    <property type="entry name" value="YJEF_C_3"/>
    <property type="match status" value="1"/>
</dbReference>
<comment type="subunit">
    <text evidence="17">Homotetramer.</text>
</comment>
<comment type="function">
    <text evidence="18">Catalyzes the epimerization of the S- and R-forms of NAD(P)HX, a damaged form of NAD(P)H that is a result of enzymatic or heat-dependent hydration. This is a prerequisite for the S-specific NAD(P)H-hydrate dehydratase to allow the repair of both epimers of NAD(P)HX.</text>
</comment>
<dbReference type="Gene3D" id="3.40.50.10260">
    <property type="entry name" value="YjeF N-terminal domain"/>
    <property type="match status" value="1"/>
</dbReference>
<comment type="catalytic activity">
    <reaction evidence="16 17 19">
        <text>(6S)-NADPHX + ADP = AMP + phosphate + NADPH + H(+)</text>
        <dbReference type="Rhea" id="RHEA:32235"/>
        <dbReference type="ChEBI" id="CHEBI:15378"/>
        <dbReference type="ChEBI" id="CHEBI:43474"/>
        <dbReference type="ChEBI" id="CHEBI:57783"/>
        <dbReference type="ChEBI" id="CHEBI:64076"/>
        <dbReference type="ChEBI" id="CHEBI:456215"/>
        <dbReference type="ChEBI" id="CHEBI:456216"/>
        <dbReference type="EC" id="4.2.1.136"/>
    </reaction>
</comment>
<evidence type="ECO:0000256" key="15">
    <source>
        <dbReference type="ARBA" id="ARBA00048238"/>
    </source>
</evidence>
<dbReference type="PROSITE" id="PS51385">
    <property type="entry name" value="YJEF_N"/>
    <property type="match status" value="1"/>
</dbReference>
<evidence type="ECO:0000256" key="3">
    <source>
        <dbReference type="ARBA" id="ARBA00006001"/>
    </source>
</evidence>
<keyword evidence="6 17" id="KW-0547">Nucleotide-binding</keyword>
<feature type="binding site" evidence="18">
    <location>
        <position position="153"/>
    </location>
    <ligand>
        <name>(6S)-NADPHX</name>
        <dbReference type="ChEBI" id="CHEBI:64076"/>
    </ligand>
</feature>
<dbReference type="HAMAP" id="MF_01966">
    <property type="entry name" value="NADHX_epimerase"/>
    <property type="match status" value="1"/>
</dbReference>
<evidence type="ECO:0000256" key="2">
    <source>
        <dbReference type="ARBA" id="ARBA00000909"/>
    </source>
</evidence>
<dbReference type="InterPro" id="IPR029056">
    <property type="entry name" value="Ribokinase-like"/>
</dbReference>
<comment type="similarity">
    <text evidence="18">Belongs to the NnrE/AIBP family.</text>
</comment>
<feature type="binding site" evidence="18">
    <location>
        <position position="135"/>
    </location>
    <ligand>
        <name>(6S)-NADPHX</name>
        <dbReference type="ChEBI" id="CHEBI:64076"/>
    </ligand>
</feature>
<evidence type="ECO:0000313" key="22">
    <source>
        <dbReference type="EMBL" id="VYS97117.1"/>
    </source>
</evidence>
<dbReference type="PROSITE" id="PS01050">
    <property type="entry name" value="YJEF_C_2"/>
    <property type="match status" value="1"/>
</dbReference>
<evidence type="ECO:0000256" key="10">
    <source>
        <dbReference type="ARBA" id="ARBA00023027"/>
    </source>
</evidence>
<comment type="catalytic activity">
    <reaction evidence="15 17 19">
        <text>(6S)-NADHX + ADP = AMP + phosphate + NADH + H(+)</text>
        <dbReference type="Rhea" id="RHEA:32223"/>
        <dbReference type="ChEBI" id="CHEBI:15378"/>
        <dbReference type="ChEBI" id="CHEBI:43474"/>
        <dbReference type="ChEBI" id="CHEBI:57945"/>
        <dbReference type="ChEBI" id="CHEBI:64074"/>
        <dbReference type="ChEBI" id="CHEBI:456215"/>
        <dbReference type="ChEBI" id="CHEBI:456216"/>
        <dbReference type="EC" id="4.2.1.136"/>
    </reaction>
</comment>
<dbReference type="RefSeq" id="WP_006566760.1">
    <property type="nucleotide sequence ID" value="NZ_CACRSQ010000003.1"/>
</dbReference>
<comment type="catalytic activity">
    <reaction evidence="2 18 19">
        <text>(6R)-NADPHX = (6S)-NADPHX</text>
        <dbReference type="Rhea" id="RHEA:32227"/>
        <dbReference type="ChEBI" id="CHEBI:64076"/>
        <dbReference type="ChEBI" id="CHEBI:64077"/>
        <dbReference type="EC" id="5.1.99.6"/>
    </reaction>
</comment>
<evidence type="ECO:0000256" key="5">
    <source>
        <dbReference type="ARBA" id="ARBA00022723"/>
    </source>
</evidence>
<dbReference type="GO" id="GO:0046872">
    <property type="term" value="F:metal ion binding"/>
    <property type="evidence" value="ECO:0007669"/>
    <property type="project" value="UniProtKB-UniRule"/>
</dbReference>
<keyword evidence="9 18" id="KW-0630">Potassium</keyword>
<evidence type="ECO:0000256" key="16">
    <source>
        <dbReference type="ARBA" id="ARBA00049209"/>
    </source>
</evidence>
<dbReference type="EC" id="4.2.1.136" evidence="19"/>
<dbReference type="InterPro" id="IPR036652">
    <property type="entry name" value="YjeF_N_dom_sf"/>
</dbReference>
<evidence type="ECO:0000256" key="12">
    <source>
        <dbReference type="ARBA" id="ARBA00023239"/>
    </source>
</evidence>
<dbReference type="SUPFAM" id="SSF64153">
    <property type="entry name" value="YjeF N-terminal domain-like"/>
    <property type="match status" value="1"/>
</dbReference>
<feature type="binding site" evidence="17">
    <location>
        <begin position="398"/>
        <end position="402"/>
    </location>
    <ligand>
        <name>AMP</name>
        <dbReference type="ChEBI" id="CHEBI:456215"/>
    </ligand>
</feature>
<keyword evidence="7 17" id="KW-0067">ATP-binding</keyword>
<keyword evidence="11 18" id="KW-0413">Isomerase</keyword>
<evidence type="ECO:0000256" key="19">
    <source>
        <dbReference type="PIRNR" id="PIRNR017184"/>
    </source>
</evidence>
<evidence type="ECO:0000256" key="4">
    <source>
        <dbReference type="ARBA" id="ARBA00009524"/>
    </source>
</evidence>
<comment type="cofactor">
    <cofactor evidence="18 19">
        <name>K(+)</name>
        <dbReference type="ChEBI" id="CHEBI:29103"/>
    </cofactor>
    <text evidence="18 19">Binds 1 potassium ion per subunit.</text>
</comment>
<comment type="caution">
    <text evidence="18">Lacks conserved residue(s) required for the propagation of feature annotation.</text>
</comment>
<sequence>MKYVLKNQEMQDVDKETIQKIGIPGLVLMERASEKIARRLMETVRKNNRILSVAGCGNNGGDALAAARILLEEGYSVDFTVVGDLSQASADLKTQYDILARLGYEQKEEIDYEDYDWILEGLFGVGLSREVSGTYRTAVERINGSGAKVMSVDIPSGISGDTGKVLGCAVKSDATVTFGGPKAGHLLYPGKEYAGRLYVEKIGFFDSVLKKHAGGFTYDRKDLERLPGRFADSHKGTYGKVLIIAGNETMSGAAYFSAKSALRMGSGLVKVISCEANRPILQSMLPEVLFGTYEDVKDALEWCDCILFGPGMGVSERTKELLEEVLQRGTKPLLLDADGLNTVSRYGMEIDHPGGCVFTPHLLEAARLLGISAEQVKETLTDAGQKLSDRFRATVVLKDAATLVVSGSRPVYYNSSGNNGMATGGSGDVLSGMIASLLGRGMECSEAAALGVYIHGLAGDHAAEISGHNSMLASDIIESISSILGGISDESVL</sequence>
<dbReference type="InterPro" id="IPR004443">
    <property type="entry name" value="YjeF_N_dom"/>
</dbReference>
<dbReference type="GO" id="GO:0110051">
    <property type="term" value="P:metabolite repair"/>
    <property type="evidence" value="ECO:0007669"/>
    <property type="project" value="TreeGrafter"/>
</dbReference>